<dbReference type="Pfam" id="PF05118">
    <property type="entry name" value="Asp_Arg_Hydrox"/>
    <property type="match status" value="1"/>
</dbReference>
<dbReference type="InterPro" id="IPR007803">
    <property type="entry name" value="Asp/Arg/Pro-Hydrxlase"/>
</dbReference>
<feature type="domain" description="Methyltransferase" evidence="2">
    <location>
        <begin position="321"/>
        <end position="418"/>
    </location>
</feature>
<evidence type="ECO:0000313" key="4">
    <source>
        <dbReference type="Proteomes" id="UP000287563"/>
    </source>
</evidence>
<dbReference type="GO" id="GO:0032259">
    <property type="term" value="P:methylation"/>
    <property type="evidence" value="ECO:0007669"/>
    <property type="project" value="UniProtKB-KW"/>
</dbReference>
<evidence type="ECO:0000259" key="2">
    <source>
        <dbReference type="Pfam" id="PF13649"/>
    </source>
</evidence>
<dbReference type="Gene3D" id="3.40.50.150">
    <property type="entry name" value="Vaccinia Virus protein VP39"/>
    <property type="match status" value="1"/>
</dbReference>
<protein>
    <submittedName>
        <fullName evidence="3">Methyltransferase domain-containing protein</fullName>
    </submittedName>
</protein>
<evidence type="ECO:0000313" key="3">
    <source>
        <dbReference type="EMBL" id="RWX55972.1"/>
    </source>
</evidence>
<keyword evidence="3" id="KW-0808">Transferase</keyword>
<reference evidence="3 4" key="1">
    <citation type="submission" date="2018-11" db="EMBL/GenBank/DDBJ databases">
        <title>Photobacterium sp. BEI247 sp. nov., a marine bacterium isolated from Yongle Blue Hole in the South China Sea.</title>
        <authorList>
            <person name="Wang X."/>
        </authorList>
    </citation>
    <scope>NUCLEOTIDE SEQUENCE [LARGE SCALE GENOMIC DNA]</scope>
    <source>
        <strain evidence="4">BEI247</strain>
    </source>
</reference>
<gene>
    <name evidence="3" type="ORF">EDI28_06650</name>
</gene>
<dbReference type="SUPFAM" id="SSF51197">
    <property type="entry name" value="Clavaminate synthase-like"/>
    <property type="match status" value="1"/>
</dbReference>
<dbReference type="AlphaFoldDB" id="A0A444JS76"/>
<dbReference type="GO" id="GO:0008168">
    <property type="term" value="F:methyltransferase activity"/>
    <property type="evidence" value="ECO:0007669"/>
    <property type="project" value="UniProtKB-KW"/>
</dbReference>
<dbReference type="OrthoDB" id="1157001at2"/>
<evidence type="ECO:0000259" key="1">
    <source>
        <dbReference type="Pfam" id="PF05118"/>
    </source>
</evidence>
<sequence length="555" mass="61186">MCICFFAIWCQMLDIGFRRLPIDCSISPTLMASIEALSNGEWLAHVNRACYDGAWDVFPLRGLAKYQNQSPILQAFALEESESEADFDNYASLQSCPELTTFLNQLSCPILSVRLMRLSPGAAIAPHRDHGLCFSKGQARLHLCLQTDPDVEFIVEGESVHMGEGEFWYLNADMEHAVYHRGSKDRIHVVIDCIANDWLRNMLGLPEHRELADSSVPERQAWLTKLAEQIVSCPHEERYGLRQPVRELATSLAKLVELELHPDIFLDTDFTMTPFGKAVSMTTAAQCAEEVLRTAVLVRGIHQAISERLPSEQPVSVLYAGTGPFATLLLPLMGMFSAAQLQVTMLDIHAESLEKLQSLVEAFGLEDRVADYICADATSWQSEAQFDLVVSETMKAALATEPQVSVFSHLVSYLKPTGTLIPQAVELTVNGLDLNGKRIPLTAKGRLDRTTACDFANGNHQALDMSAPLPDQGSIQAIEICTEIQVYGHHRLTDYDCSLNLPFVIPFSLPTQQIISGFNKSEAGGDVQLAYSTGSEPGYTLSFIPSTTDTTAIEG</sequence>
<dbReference type="Gene3D" id="2.60.120.330">
    <property type="entry name" value="B-lactam Antibiotic, Isopenicillin N Synthase, Chain"/>
    <property type="match status" value="1"/>
</dbReference>
<organism evidence="3 4">
    <name type="scientific">Photobacterium chitinilyticum</name>
    <dbReference type="NCBI Taxonomy" id="2485123"/>
    <lineage>
        <taxon>Bacteria</taxon>
        <taxon>Pseudomonadati</taxon>
        <taxon>Pseudomonadota</taxon>
        <taxon>Gammaproteobacteria</taxon>
        <taxon>Vibrionales</taxon>
        <taxon>Vibrionaceae</taxon>
        <taxon>Photobacterium</taxon>
    </lineage>
</organism>
<keyword evidence="4" id="KW-1185">Reference proteome</keyword>
<keyword evidence="3" id="KW-0489">Methyltransferase</keyword>
<feature type="domain" description="Aspartyl/asparaginy/proline hydroxylase" evidence="1">
    <location>
        <begin position="87"/>
        <end position="194"/>
    </location>
</feature>
<dbReference type="Pfam" id="PF13649">
    <property type="entry name" value="Methyltransf_25"/>
    <property type="match status" value="1"/>
</dbReference>
<accession>A0A444JS76</accession>
<comment type="caution">
    <text evidence="3">The sequence shown here is derived from an EMBL/GenBank/DDBJ whole genome shotgun (WGS) entry which is preliminary data.</text>
</comment>
<dbReference type="EMBL" id="RJLM01000002">
    <property type="protein sequence ID" value="RWX55972.1"/>
    <property type="molecule type" value="Genomic_DNA"/>
</dbReference>
<dbReference type="InterPro" id="IPR041698">
    <property type="entry name" value="Methyltransf_25"/>
</dbReference>
<proteinExistence type="predicted"/>
<dbReference type="Proteomes" id="UP000287563">
    <property type="component" value="Unassembled WGS sequence"/>
</dbReference>
<dbReference type="InterPro" id="IPR029063">
    <property type="entry name" value="SAM-dependent_MTases_sf"/>
</dbReference>
<dbReference type="InterPro" id="IPR027443">
    <property type="entry name" value="IPNS-like_sf"/>
</dbReference>
<name>A0A444JS76_9GAMM</name>
<dbReference type="SUPFAM" id="SSF53335">
    <property type="entry name" value="S-adenosyl-L-methionine-dependent methyltransferases"/>
    <property type="match status" value="1"/>
</dbReference>